<evidence type="ECO:0000313" key="5">
    <source>
        <dbReference type="EMBL" id="PTL37490.1"/>
    </source>
</evidence>
<dbReference type="InterPro" id="IPR055247">
    <property type="entry name" value="InsJ-like_HTH"/>
</dbReference>
<feature type="domain" description="Insertion element IS150 protein InsJ-like helix-turn-helix" evidence="4">
    <location>
        <begin position="90"/>
        <end position="140"/>
    </location>
</feature>
<comment type="similarity">
    <text evidence="1">Belongs to the IS150/IS1296 orfA family.</text>
</comment>
<dbReference type="Gene3D" id="1.10.10.10">
    <property type="entry name" value="Winged helix-like DNA-binding domain superfamily/Winged helix DNA-binding domain"/>
    <property type="match status" value="1"/>
</dbReference>
<feature type="compositionally biased region" description="Polar residues" evidence="3">
    <location>
        <begin position="1"/>
        <end position="12"/>
    </location>
</feature>
<feature type="region of interest" description="Disordered" evidence="3">
    <location>
        <begin position="66"/>
        <end position="86"/>
    </location>
</feature>
<proteinExistence type="inferred from homology"/>
<dbReference type="PANTHER" id="PTHR33795">
    <property type="entry name" value="INSERTION ELEMENT IS150 PROTEIN INSJ"/>
    <property type="match status" value="1"/>
</dbReference>
<reference evidence="5 6" key="1">
    <citation type="submission" date="2018-03" db="EMBL/GenBank/DDBJ databases">
        <title>Alkalicoccus saliphilus sp. nov., isolated from a mineral pool.</title>
        <authorList>
            <person name="Zhao B."/>
        </authorList>
    </citation>
    <scope>NUCLEOTIDE SEQUENCE [LARGE SCALE GENOMIC DNA]</scope>
    <source>
        <strain evidence="5 6">6AG</strain>
    </source>
</reference>
<evidence type="ECO:0000313" key="6">
    <source>
        <dbReference type="Proteomes" id="UP000240509"/>
    </source>
</evidence>
<evidence type="ECO:0000259" key="4">
    <source>
        <dbReference type="Pfam" id="PF13518"/>
    </source>
</evidence>
<gene>
    <name evidence="5" type="ORF">C6Y45_16300</name>
</gene>
<dbReference type="PANTHER" id="PTHR33795:SF1">
    <property type="entry name" value="INSERTION ELEMENT IS150 PROTEIN INSJ"/>
    <property type="match status" value="1"/>
</dbReference>
<dbReference type="EMBL" id="PZJJ01000048">
    <property type="protein sequence ID" value="PTL37490.1"/>
    <property type="molecule type" value="Genomic_DNA"/>
</dbReference>
<dbReference type="InterPro" id="IPR010921">
    <property type="entry name" value="Trp_repressor/repl_initiator"/>
</dbReference>
<dbReference type="SUPFAM" id="SSF48295">
    <property type="entry name" value="TrpR-like"/>
    <property type="match status" value="2"/>
</dbReference>
<dbReference type="InterPro" id="IPR036388">
    <property type="entry name" value="WH-like_DNA-bd_sf"/>
</dbReference>
<organism evidence="5 6">
    <name type="scientific">Alkalicoccus saliphilus</name>
    <dbReference type="NCBI Taxonomy" id="200989"/>
    <lineage>
        <taxon>Bacteria</taxon>
        <taxon>Bacillati</taxon>
        <taxon>Bacillota</taxon>
        <taxon>Bacilli</taxon>
        <taxon>Bacillales</taxon>
        <taxon>Bacillaceae</taxon>
        <taxon>Alkalicoccus</taxon>
    </lineage>
</organism>
<sequence>MWIQKYQTSGPSGLQPKKTWKPYPEAVKSRAVDDFLQGRGSQWDICKTYHLSSPSVLRRWIRAYTEGKNDPSPRKGRSPMTNGRPTTFKERLEIVRAALARDKDYQHTAEAYEVSYQQVYSWVRKYEAQGETGLQDRRGKNLESREALTDEEKLKQRIRELEHRTQYLETENGLLKKWKEIERRDRRS</sequence>
<feature type="region of interest" description="Disordered" evidence="3">
    <location>
        <begin position="1"/>
        <end position="21"/>
    </location>
</feature>
<protein>
    <submittedName>
        <fullName evidence="5">Transposase</fullName>
    </submittedName>
</protein>
<evidence type="ECO:0000256" key="1">
    <source>
        <dbReference type="ARBA" id="ARBA00038232"/>
    </source>
</evidence>
<keyword evidence="2" id="KW-0175">Coiled coil</keyword>
<dbReference type="Proteomes" id="UP000240509">
    <property type="component" value="Unassembled WGS sequence"/>
</dbReference>
<evidence type="ECO:0000256" key="2">
    <source>
        <dbReference type="SAM" id="Coils"/>
    </source>
</evidence>
<dbReference type="InterPro" id="IPR052057">
    <property type="entry name" value="IS150/IS1296_orfA-like"/>
</dbReference>
<dbReference type="AlphaFoldDB" id="A0A2T4U261"/>
<name>A0A2T4U261_9BACI</name>
<accession>A0A2T4U261</accession>
<dbReference type="OrthoDB" id="9797531at2"/>
<dbReference type="GO" id="GO:0043565">
    <property type="term" value="F:sequence-specific DNA binding"/>
    <property type="evidence" value="ECO:0007669"/>
    <property type="project" value="InterPro"/>
</dbReference>
<feature type="coiled-coil region" evidence="2">
    <location>
        <begin position="144"/>
        <end position="171"/>
    </location>
</feature>
<evidence type="ECO:0000256" key="3">
    <source>
        <dbReference type="SAM" id="MobiDB-lite"/>
    </source>
</evidence>
<comment type="caution">
    <text evidence="5">The sequence shown here is derived from an EMBL/GenBank/DDBJ whole genome shotgun (WGS) entry which is preliminary data.</text>
</comment>
<dbReference type="Pfam" id="PF13518">
    <property type="entry name" value="HTH_28"/>
    <property type="match status" value="1"/>
</dbReference>
<keyword evidence="6" id="KW-1185">Reference proteome</keyword>